<dbReference type="Proteomes" id="UP000245974">
    <property type="component" value="Unassembled WGS sequence"/>
</dbReference>
<dbReference type="NCBIfam" id="NF002964">
    <property type="entry name" value="PRK03635.1"/>
    <property type="match status" value="1"/>
</dbReference>
<evidence type="ECO:0000256" key="3">
    <source>
        <dbReference type="ARBA" id="ARBA00023125"/>
    </source>
</evidence>
<dbReference type="InterPro" id="IPR000847">
    <property type="entry name" value="LysR_HTH_N"/>
</dbReference>
<dbReference type="InterPro" id="IPR036390">
    <property type="entry name" value="WH_DNA-bd_sf"/>
</dbReference>
<dbReference type="RefSeq" id="WP_121974030.1">
    <property type="nucleotide sequence ID" value="NZ_OOGT01000067.1"/>
</dbReference>
<protein>
    <submittedName>
        <fullName evidence="6">Chromosome initiation inhibitor</fullName>
    </submittedName>
</protein>
<dbReference type="PROSITE" id="PS50931">
    <property type="entry name" value="HTH_LYSR"/>
    <property type="match status" value="1"/>
</dbReference>
<feature type="domain" description="HTH lysR-type" evidence="5">
    <location>
        <begin position="2"/>
        <end position="58"/>
    </location>
</feature>
<dbReference type="InterPro" id="IPR050176">
    <property type="entry name" value="LTTR"/>
</dbReference>
<evidence type="ECO:0000313" key="6">
    <source>
        <dbReference type="EMBL" id="SPL70568.1"/>
    </source>
</evidence>
<dbReference type="PANTHER" id="PTHR30579">
    <property type="entry name" value="TRANSCRIPTIONAL REGULATOR"/>
    <property type="match status" value="1"/>
</dbReference>
<dbReference type="SUPFAM" id="SSF53850">
    <property type="entry name" value="Periplasmic binding protein-like II"/>
    <property type="match status" value="1"/>
</dbReference>
<keyword evidence="2" id="KW-0805">Transcription regulation</keyword>
<name>A0A2U3MYQ3_9GAMM</name>
<keyword evidence="7" id="KW-1185">Reference proteome</keyword>
<dbReference type="OrthoDB" id="3252676at2"/>
<proteinExistence type="inferred from homology"/>
<keyword evidence="3" id="KW-0238">DNA-binding</keyword>
<dbReference type="InterPro" id="IPR005119">
    <property type="entry name" value="LysR_subst-bd"/>
</dbReference>
<dbReference type="Pfam" id="PF00126">
    <property type="entry name" value="HTH_1"/>
    <property type="match status" value="1"/>
</dbReference>
<evidence type="ECO:0000256" key="4">
    <source>
        <dbReference type="ARBA" id="ARBA00023163"/>
    </source>
</evidence>
<dbReference type="NCBIfam" id="TIGR03298">
    <property type="entry name" value="argP"/>
    <property type="match status" value="1"/>
</dbReference>
<comment type="similarity">
    <text evidence="1">Belongs to the LysR transcriptional regulatory family.</text>
</comment>
<evidence type="ECO:0000259" key="5">
    <source>
        <dbReference type="PROSITE" id="PS50931"/>
    </source>
</evidence>
<evidence type="ECO:0000256" key="2">
    <source>
        <dbReference type="ARBA" id="ARBA00023015"/>
    </source>
</evidence>
<dbReference type="Pfam" id="PF03466">
    <property type="entry name" value="LysR_substrate"/>
    <property type="match status" value="1"/>
</dbReference>
<dbReference type="InParanoid" id="A0A2U3MYQ3"/>
<dbReference type="PANTHER" id="PTHR30579:SF2">
    <property type="entry name" value="HTH-TYPE TRANSCRIPTIONAL REGULATOR ARGP"/>
    <property type="match status" value="1"/>
</dbReference>
<sequence length="296" mass="33357">MLDHKQCEAFLTVAETGSFEHAGAKLCITPSAVTLRVQALEKNLGQLLLIRGRPCTLTQSGKEVLEYLQHTRLLEQNLLHSLTGQSHQHFYKITIACNADSLATWLLPNLQQVILKEKILLELKIDDQSHTDLLLETGLVNACITTKHQAMQGCEAKFLGKMRYKMVSSPAFSKKWFAKGINREKLRTAPAIIFNEKDHIHFEMILKLFGLIKGTYPYSYIPSSDSFVTAIKLGLGYGMVPELQLEQALQSGELIEILPEATIDIDLYWHHWKKQSAQLNAVTEHIIHASKSALNQ</sequence>
<dbReference type="InterPro" id="IPR017685">
    <property type="entry name" value="ArgP"/>
</dbReference>
<dbReference type="GO" id="GO:0003700">
    <property type="term" value="F:DNA-binding transcription factor activity"/>
    <property type="evidence" value="ECO:0007669"/>
    <property type="project" value="InterPro"/>
</dbReference>
<dbReference type="FunCoup" id="A0A2U3MYQ3">
    <property type="interactions" value="101"/>
</dbReference>
<reference evidence="7" key="1">
    <citation type="submission" date="2018-03" db="EMBL/GenBank/DDBJ databases">
        <authorList>
            <person name="Blom J."/>
        </authorList>
    </citation>
    <scope>NUCLEOTIDE SEQUENCE [LARGE SCALE GENOMIC DNA]</scope>
    <source>
        <strain evidence="7">KPC-SM-21</strain>
    </source>
</reference>
<dbReference type="Gene3D" id="1.10.10.10">
    <property type="entry name" value="Winged helix-like DNA-binding domain superfamily/Winged helix DNA-binding domain"/>
    <property type="match status" value="1"/>
</dbReference>
<dbReference type="Gene3D" id="3.40.190.290">
    <property type="match status" value="1"/>
</dbReference>
<gene>
    <name evidence="6" type="primary">iciA</name>
    <name evidence="6" type="ORF">KPC_1746</name>
</gene>
<dbReference type="InterPro" id="IPR036388">
    <property type="entry name" value="WH-like_DNA-bd_sf"/>
</dbReference>
<dbReference type="EMBL" id="OOGT01000067">
    <property type="protein sequence ID" value="SPL70568.1"/>
    <property type="molecule type" value="Genomic_DNA"/>
</dbReference>
<evidence type="ECO:0000256" key="1">
    <source>
        <dbReference type="ARBA" id="ARBA00009437"/>
    </source>
</evidence>
<dbReference type="NCBIfam" id="NF009888">
    <property type="entry name" value="PRK13348.1"/>
    <property type="match status" value="1"/>
</dbReference>
<dbReference type="AlphaFoldDB" id="A0A2U3MYQ3"/>
<evidence type="ECO:0000313" key="7">
    <source>
        <dbReference type="Proteomes" id="UP000245974"/>
    </source>
</evidence>
<keyword evidence="4" id="KW-0804">Transcription</keyword>
<dbReference type="GO" id="GO:0003677">
    <property type="term" value="F:DNA binding"/>
    <property type="evidence" value="ECO:0007669"/>
    <property type="project" value="UniProtKB-KW"/>
</dbReference>
<organism evidence="6 7">
    <name type="scientific">Acinetobacter stercoris</name>
    <dbReference type="NCBI Taxonomy" id="2126983"/>
    <lineage>
        <taxon>Bacteria</taxon>
        <taxon>Pseudomonadati</taxon>
        <taxon>Pseudomonadota</taxon>
        <taxon>Gammaproteobacteria</taxon>
        <taxon>Moraxellales</taxon>
        <taxon>Moraxellaceae</taxon>
        <taxon>Acinetobacter</taxon>
    </lineage>
</organism>
<accession>A0A2U3MYQ3</accession>
<dbReference type="SUPFAM" id="SSF46785">
    <property type="entry name" value="Winged helix' DNA-binding domain"/>
    <property type="match status" value="1"/>
</dbReference>